<keyword evidence="4" id="KW-0732">Signal</keyword>
<evidence type="ECO:0000313" key="8">
    <source>
        <dbReference type="Proteomes" id="UP000518300"/>
    </source>
</evidence>
<dbReference type="PANTHER" id="PTHR31018">
    <property type="entry name" value="SPORULATION-SPECIFIC PROTEIN-RELATED"/>
    <property type="match status" value="1"/>
</dbReference>
<feature type="domain" description="DUF7151" evidence="6">
    <location>
        <begin position="81"/>
        <end position="124"/>
    </location>
</feature>
<evidence type="ECO:0000256" key="2">
    <source>
        <dbReference type="ARBA" id="ARBA00022512"/>
    </source>
</evidence>
<evidence type="ECO:0000256" key="4">
    <source>
        <dbReference type="ARBA" id="ARBA00022729"/>
    </source>
</evidence>
<organism evidence="7 8">
    <name type="scientific">Pyxidicoccus fallax</name>
    <dbReference type="NCBI Taxonomy" id="394095"/>
    <lineage>
        <taxon>Bacteria</taxon>
        <taxon>Pseudomonadati</taxon>
        <taxon>Myxococcota</taxon>
        <taxon>Myxococcia</taxon>
        <taxon>Myxococcales</taxon>
        <taxon>Cystobacterineae</taxon>
        <taxon>Myxococcaceae</taxon>
        <taxon>Pyxidicoccus</taxon>
    </lineage>
</organism>
<dbReference type="Proteomes" id="UP000518300">
    <property type="component" value="Unassembled WGS sequence"/>
</dbReference>
<reference evidence="7 8" key="1">
    <citation type="submission" date="2020-04" db="EMBL/GenBank/DDBJ databases">
        <title>Draft genome of Pyxidicoccus fallax type strain.</title>
        <authorList>
            <person name="Whitworth D.E."/>
        </authorList>
    </citation>
    <scope>NUCLEOTIDE SEQUENCE [LARGE SCALE GENOMIC DNA]</scope>
    <source>
        <strain evidence="7 8">DSM 14698</strain>
    </source>
</reference>
<dbReference type="PROSITE" id="PS51257">
    <property type="entry name" value="PROKAR_LIPOPROTEIN"/>
    <property type="match status" value="1"/>
</dbReference>
<keyword evidence="5" id="KW-0325">Glycoprotein</keyword>
<dbReference type="SUPFAM" id="SSF52058">
    <property type="entry name" value="L domain-like"/>
    <property type="match status" value="2"/>
</dbReference>
<dbReference type="Pfam" id="PF23657">
    <property type="entry name" value="DUF7151"/>
    <property type="match status" value="3"/>
</dbReference>
<gene>
    <name evidence="7" type="ORF">HG543_06275</name>
</gene>
<dbReference type="InterPro" id="IPR051648">
    <property type="entry name" value="CWI-Assembly_Regulator"/>
</dbReference>
<dbReference type="PANTHER" id="PTHR31018:SF3">
    <property type="entry name" value="RECEPTOR PROTEIN-TYROSINE KINASE"/>
    <property type="match status" value="1"/>
</dbReference>
<comment type="caution">
    <text evidence="7">The sequence shown here is derived from an EMBL/GenBank/DDBJ whole genome shotgun (WGS) entry which is preliminary data.</text>
</comment>
<name>A0A848L753_9BACT</name>
<evidence type="ECO:0000256" key="3">
    <source>
        <dbReference type="ARBA" id="ARBA00022525"/>
    </source>
</evidence>
<evidence type="ECO:0000259" key="6">
    <source>
        <dbReference type="Pfam" id="PF23657"/>
    </source>
</evidence>
<evidence type="ECO:0000256" key="1">
    <source>
        <dbReference type="ARBA" id="ARBA00004191"/>
    </source>
</evidence>
<keyword evidence="8" id="KW-1185">Reference proteome</keyword>
<evidence type="ECO:0000256" key="5">
    <source>
        <dbReference type="ARBA" id="ARBA00023180"/>
    </source>
</evidence>
<accession>A0A848L753</accession>
<dbReference type="Gene3D" id="3.80.20.20">
    <property type="entry name" value="Receptor L-domain"/>
    <property type="match status" value="2"/>
</dbReference>
<comment type="subcellular location">
    <subcellularLocation>
        <location evidence="1">Secreted</location>
        <location evidence="1">Cell wall</location>
    </subcellularLocation>
</comment>
<evidence type="ECO:0000313" key="7">
    <source>
        <dbReference type="EMBL" id="NMO14464.1"/>
    </source>
</evidence>
<dbReference type="RefSeq" id="WP_169343762.1">
    <property type="nucleotide sequence ID" value="NZ_JABBJJ010000019.1"/>
</dbReference>
<sequence>MRWTWVVVLMLAAGCDGIELERLVKQHSPATRVLKEPAGIRCPNGGDAVLSGLDLDDDGVLGDREVTDTLYLCDTAIAGVLMTTRQVPPGEQCPRGGQVFRSGHDTNDNGVLDDAEVTREVYGCTEAETMLLRTRGSQPPPYVCPGPSTVVEAGPDENRNGVLDDTEARGRLPMCAIASLVRARLVPEPAGARCVAGGTQLVAGVDLNGDGELSESESNASTYLCQPLHTYEGSYVVRSPADLAPLAAFSRIRGHLTVADTALTELHLPGLTTVEGQLTLSNNPALTHVELPNLRFVREDLLVESNALLETLVLGGAFRETLWVEANLVLKSHPRLKSLGGLSFVSPRRGVFLQENDALEFTPDMEGFLKVDALLDLQVTGNDSLSVLPFSSLVHVGGNARVEDNAALRDLALTSLRSVDGALAITHNAALEGLTGLPTLERVNGPLNVSHNAALRTTEGMPALSRVGALLVEANAGLEWVGDMPLLRDIGLQLALLNNPKLLGLRGLNSLQLVDQVSVLDNPLLTSLKPLSELPRLKSLTLRRNESLEDLRDFLGLQEVGVLDVTENANLTRLALDRLERVYGELVITHNPRLPTCLATPLLNLYVGPSEPRISDNDDAAACER</sequence>
<protein>
    <recommendedName>
        <fullName evidence="6">DUF7151 domain-containing protein</fullName>
    </recommendedName>
</protein>
<feature type="domain" description="DUF7151" evidence="6">
    <location>
        <begin position="184"/>
        <end position="225"/>
    </location>
</feature>
<keyword evidence="3" id="KW-0964">Secreted</keyword>
<dbReference type="EMBL" id="JABBJJ010000019">
    <property type="protein sequence ID" value="NMO14464.1"/>
    <property type="molecule type" value="Genomic_DNA"/>
</dbReference>
<dbReference type="InterPro" id="IPR036941">
    <property type="entry name" value="Rcpt_L-dom_sf"/>
</dbReference>
<keyword evidence="2" id="KW-0134">Cell wall</keyword>
<dbReference type="AlphaFoldDB" id="A0A848L753"/>
<dbReference type="GO" id="GO:0030313">
    <property type="term" value="C:cell envelope"/>
    <property type="evidence" value="ECO:0007669"/>
    <property type="project" value="UniProtKB-SubCell"/>
</dbReference>
<proteinExistence type="predicted"/>
<dbReference type="InterPro" id="IPR055575">
    <property type="entry name" value="DUF7151"/>
</dbReference>
<feature type="domain" description="DUF7151" evidence="6">
    <location>
        <begin position="32"/>
        <end position="73"/>
    </location>
</feature>